<dbReference type="InterPro" id="IPR015813">
    <property type="entry name" value="Pyrv/PenolPyrv_kinase-like_dom"/>
</dbReference>
<organism evidence="20 22">
    <name type="scientific">Fluoribacter gormanii</name>
    <dbReference type="NCBI Taxonomy" id="464"/>
    <lineage>
        <taxon>Bacteria</taxon>
        <taxon>Pseudomonadati</taxon>
        <taxon>Pseudomonadota</taxon>
        <taxon>Gammaproteobacteria</taxon>
        <taxon>Legionellales</taxon>
        <taxon>Legionellaceae</taxon>
        <taxon>Fluoribacter</taxon>
    </lineage>
</organism>
<dbReference type="Pfam" id="PF00391">
    <property type="entry name" value="PEP-utilizers"/>
    <property type="match status" value="1"/>
</dbReference>
<dbReference type="SUPFAM" id="SSF51621">
    <property type="entry name" value="Phosphoenolpyruvate/pyruvate domain"/>
    <property type="match status" value="1"/>
</dbReference>
<dbReference type="Pfam" id="PF01326">
    <property type="entry name" value="PPDK_N"/>
    <property type="match status" value="1"/>
</dbReference>
<dbReference type="Gene3D" id="3.20.20.60">
    <property type="entry name" value="Phosphoenolpyruvate-binding domains"/>
    <property type="match status" value="1"/>
</dbReference>
<comment type="function">
    <text evidence="2 15">Catalyzes the phosphorylation of pyruvate to phosphoenolpyruvate.</text>
</comment>
<feature type="domain" description="Pyruvate phosphate dikinase AMP/ATP-binding" evidence="17">
    <location>
        <begin position="19"/>
        <end position="349"/>
    </location>
</feature>
<evidence type="ECO:0000256" key="7">
    <source>
        <dbReference type="ARBA" id="ARBA00022679"/>
    </source>
</evidence>
<sequence length="792" mass="87504">MTVKTHIIDLAHLGMHDLEQVGGKNASLGEMISHLSSAGVSVPGGFATTADSFKEFLSQDNLDKKIYAKLATLDPDNVQQLAVVGKEIREMIVNTPFTPEFERAVRAAYEKLSQSIGHDNFSVAVRSSATAEDLPDASFAGQQETFLNVKGIDEVLLSIKHVFASLFNDRAITYRTHHQFAHHEVALSAGIQQMVRSDMAVSGVMFTMDTESGFDQVVFITSSYGLGEMVVQGAVNPDEFYVHKPGIQAGRPAVIRRNLGSKALKMIYCDDPSKQQRVKTVEVDAKERLLFSLTSSEVESLARQAIIIEKHYGRPMDIEWAKDGLNGQLYILQARPETVKSRDNKQILERYTLQQKGTVLAEGRSIGQRIGQGKARIIKDVSEMDRVQPGDVLISDMTDPDWEPVMKRAAAIVTNRGGRTCHAAIIARELGIPAVVGCGDATKTIRDGDEVTVSCAEGDNGYVYAGLLPYDQVRLDVETMPELPMKVMLNVGNPERAFTFQSIPNSGVGLARLEFLISNTIGIHPRALLDFDHLKDKELKQFIAEKTAAYNSPVEYYIERLKEGIATIAAAFYPKPVIVRLSDFKSNEYANLVGGNLYEPHEENPMLGFRGASRYVSESFAECFALECKAVRRVREEMGLTNVEVMIPFVRTVAEASNVIQVLKQHGLERGKHGLRVIMMCELPSNALLAKEFLEYFDGFSIGSNDLTQLTLGLDRDSGLIAAQFDERNEAVKVLLHMAITACKKAKKYIGICGQGPSDHQDFAQWLMKEGIESVSLNPDSVLETCLFLAKQ</sequence>
<dbReference type="FunFam" id="3.30.1490.20:FF:000010">
    <property type="entry name" value="Phosphoenolpyruvate synthase"/>
    <property type="match status" value="1"/>
</dbReference>
<dbReference type="SUPFAM" id="SSF52009">
    <property type="entry name" value="Phosphohistidine domain"/>
    <property type="match status" value="1"/>
</dbReference>
<dbReference type="PANTHER" id="PTHR43030:SF1">
    <property type="entry name" value="PHOSPHOENOLPYRUVATE SYNTHASE"/>
    <property type="match status" value="1"/>
</dbReference>
<evidence type="ECO:0000256" key="4">
    <source>
        <dbReference type="ARBA" id="ARBA00007837"/>
    </source>
</evidence>
<evidence type="ECO:0000256" key="15">
    <source>
        <dbReference type="PIRNR" id="PIRNR000854"/>
    </source>
</evidence>
<evidence type="ECO:0000256" key="12">
    <source>
        <dbReference type="ARBA" id="ARBA00022842"/>
    </source>
</evidence>
<dbReference type="STRING" id="464.Lgor_1871"/>
<evidence type="ECO:0000256" key="10">
    <source>
        <dbReference type="ARBA" id="ARBA00022777"/>
    </source>
</evidence>
<accession>A0A377GKW8</accession>
<comment type="catalytic activity">
    <reaction evidence="14 15">
        <text>pyruvate + ATP + H2O = phosphoenolpyruvate + AMP + phosphate + 2 H(+)</text>
        <dbReference type="Rhea" id="RHEA:11364"/>
        <dbReference type="ChEBI" id="CHEBI:15361"/>
        <dbReference type="ChEBI" id="CHEBI:15377"/>
        <dbReference type="ChEBI" id="CHEBI:15378"/>
        <dbReference type="ChEBI" id="CHEBI:30616"/>
        <dbReference type="ChEBI" id="CHEBI:43474"/>
        <dbReference type="ChEBI" id="CHEBI:58702"/>
        <dbReference type="ChEBI" id="CHEBI:456215"/>
        <dbReference type="EC" id="2.7.9.2"/>
    </reaction>
</comment>
<evidence type="ECO:0000313" key="21">
    <source>
        <dbReference type="Proteomes" id="UP000186808"/>
    </source>
</evidence>
<keyword evidence="20" id="KW-0670">Pyruvate</keyword>
<dbReference type="GO" id="GO:0006094">
    <property type="term" value="P:gluconeogenesis"/>
    <property type="evidence" value="ECO:0007669"/>
    <property type="project" value="UniProtKB-UniPathway"/>
</dbReference>
<evidence type="ECO:0000256" key="8">
    <source>
        <dbReference type="ARBA" id="ARBA00022723"/>
    </source>
</evidence>
<dbReference type="Pfam" id="PF02896">
    <property type="entry name" value="PEP-utilizers_C"/>
    <property type="match status" value="1"/>
</dbReference>
<keyword evidence="11 15" id="KW-0067">ATP-binding</keyword>
<dbReference type="NCBIfam" id="NF005057">
    <property type="entry name" value="PRK06464.1"/>
    <property type="match status" value="1"/>
</dbReference>
<reference evidence="19 21" key="1">
    <citation type="submission" date="2017-01" db="EMBL/GenBank/DDBJ databases">
        <authorList>
            <person name="Varghese N."/>
            <person name="Submissions S."/>
        </authorList>
    </citation>
    <scope>NUCLEOTIDE SEQUENCE [LARGE SCALE GENOMIC DNA]</scope>
    <source>
        <strain evidence="19 21">ATCC 33342</strain>
    </source>
</reference>
<keyword evidence="9 15" id="KW-0547">Nucleotide-binding</keyword>
<dbReference type="PROSITE" id="PS00370">
    <property type="entry name" value="PEP_ENZYMES_PHOS_SITE"/>
    <property type="match status" value="1"/>
</dbReference>
<evidence type="ECO:0000256" key="6">
    <source>
        <dbReference type="ARBA" id="ARBA00021623"/>
    </source>
</evidence>
<dbReference type="Gene3D" id="3.30.1490.20">
    <property type="entry name" value="ATP-grasp fold, A domain"/>
    <property type="match status" value="1"/>
</dbReference>
<keyword evidence="10 15" id="KW-0418">Kinase</keyword>
<evidence type="ECO:0000256" key="1">
    <source>
        <dbReference type="ARBA" id="ARBA00001946"/>
    </source>
</evidence>
<keyword evidence="8 15" id="KW-0479">Metal-binding</keyword>
<evidence type="ECO:0000256" key="5">
    <source>
        <dbReference type="ARBA" id="ARBA00011996"/>
    </source>
</evidence>
<dbReference type="PANTHER" id="PTHR43030">
    <property type="entry name" value="PHOSPHOENOLPYRUVATE SYNTHASE"/>
    <property type="match status" value="1"/>
</dbReference>
<evidence type="ECO:0000313" key="22">
    <source>
        <dbReference type="Proteomes" id="UP000254374"/>
    </source>
</evidence>
<evidence type="ECO:0000256" key="11">
    <source>
        <dbReference type="ARBA" id="ARBA00022840"/>
    </source>
</evidence>
<protein>
    <recommendedName>
        <fullName evidence="6 15">Phosphoenolpyruvate synthase</fullName>
        <shortName evidence="15">PEP synthase</shortName>
        <ecNumber evidence="5 15">2.7.9.2</ecNumber>
    </recommendedName>
    <alternativeName>
        <fullName evidence="13 15">Pyruvate, water dikinase</fullName>
    </alternativeName>
</protein>
<comment type="pathway">
    <text evidence="3 15">Carbohydrate biosynthesis; gluconeogenesis.</text>
</comment>
<dbReference type="PROSITE" id="PS00742">
    <property type="entry name" value="PEP_ENZYMES_2"/>
    <property type="match status" value="1"/>
</dbReference>
<dbReference type="OrthoDB" id="9765468at2"/>
<feature type="domain" description="PEP-utilising enzyme C-terminal" evidence="18">
    <location>
        <begin position="478"/>
        <end position="785"/>
    </location>
</feature>
<dbReference type="FunFam" id="3.50.30.10:FF:000002">
    <property type="entry name" value="Phosphoenolpyruvate synthase"/>
    <property type="match status" value="1"/>
</dbReference>
<dbReference type="AlphaFoldDB" id="A0A377GKW8"/>
<reference evidence="20 22" key="2">
    <citation type="submission" date="2018-06" db="EMBL/GenBank/DDBJ databases">
        <authorList>
            <consortium name="Pathogen Informatics"/>
            <person name="Doyle S."/>
        </authorList>
    </citation>
    <scope>NUCLEOTIDE SEQUENCE [LARGE SCALE GENOMIC DNA]</scope>
    <source>
        <strain evidence="20 22">NCTC11401</strain>
    </source>
</reference>
<dbReference type="SUPFAM" id="SSF56059">
    <property type="entry name" value="Glutathione synthetase ATP-binding domain-like"/>
    <property type="match status" value="1"/>
</dbReference>
<dbReference type="InterPro" id="IPR013815">
    <property type="entry name" value="ATP_grasp_subdomain_1"/>
</dbReference>
<name>A0A377GKW8_9GAMM</name>
<dbReference type="InterPro" id="IPR040442">
    <property type="entry name" value="Pyrv_kinase-like_dom_sf"/>
</dbReference>
<evidence type="ECO:0000313" key="20">
    <source>
        <dbReference type="EMBL" id="STO25264.1"/>
    </source>
</evidence>
<evidence type="ECO:0000256" key="9">
    <source>
        <dbReference type="ARBA" id="ARBA00022741"/>
    </source>
</evidence>
<dbReference type="InterPro" id="IPR000121">
    <property type="entry name" value="PEP_util_C"/>
</dbReference>
<dbReference type="UniPathway" id="UPA00138"/>
<dbReference type="PIRSF" id="PIRSF000854">
    <property type="entry name" value="PEP_synthase"/>
    <property type="match status" value="1"/>
</dbReference>
<dbReference type="GO" id="GO:0008986">
    <property type="term" value="F:pyruvate, water dikinase activity"/>
    <property type="evidence" value="ECO:0007669"/>
    <property type="project" value="UniProtKB-EC"/>
</dbReference>
<dbReference type="EC" id="2.7.9.2" evidence="5 15"/>
<evidence type="ECO:0000256" key="14">
    <source>
        <dbReference type="ARBA" id="ARBA00047700"/>
    </source>
</evidence>
<dbReference type="Proteomes" id="UP000186808">
    <property type="component" value="Unassembled WGS sequence"/>
</dbReference>
<evidence type="ECO:0000259" key="18">
    <source>
        <dbReference type="Pfam" id="PF02896"/>
    </source>
</evidence>
<dbReference type="FunFam" id="3.30.470.20:FF:000017">
    <property type="entry name" value="Phosphoenolpyruvate synthase"/>
    <property type="match status" value="1"/>
</dbReference>
<dbReference type="InterPro" id="IPR002192">
    <property type="entry name" value="PPDK_AMP/ATP-bd"/>
</dbReference>
<comment type="similarity">
    <text evidence="4 15">Belongs to the PEP-utilizing enzyme family.</text>
</comment>
<keyword evidence="12 15" id="KW-0460">Magnesium</keyword>
<comment type="cofactor">
    <cofactor evidence="1 15">
        <name>Mg(2+)</name>
        <dbReference type="ChEBI" id="CHEBI:18420"/>
    </cofactor>
</comment>
<evidence type="ECO:0000259" key="16">
    <source>
        <dbReference type="Pfam" id="PF00391"/>
    </source>
</evidence>
<dbReference type="GO" id="GO:0046872">
    <property type="term" value="F:metal ion binding"/>
    <property type="evidence" value="ECO:0007669"/>
    <property type="project" value="UniProtKB-KW"/>
</dbReference>
<keyword evidence="7 15" id="KW-0808">Transferase</keyword>
<dbReference type="FunFam" id="3.20.20.60:FF:000010">
    <property type="entry name" value="Phosphoenolpyruvate synthase"/>
    <property type="match status" value="1"/>
</dbReference>
<dbReference type="InterPro" id="IPR008279">
    <property type="entry name" value="PEP-util_enz_mobile_dom"/>
</dbReference>
<dbReference type="EMBL" id="UGGV01000001">
    <property type="protein sequence ID" value="STO25264.1"/>
    <property type="molecule type" value="Genomic_DNA"/>
</dbReference>
<keyword evidence="21" id="KW-1185">Reference proteome</keyword>
<evidence type="ECO:0000313" key="19">
    <source>
        <dbReference type="EMBL" id="SIR42769.1"/>
    </source>
</evidence>
<dbReference type="NCBIfam" id="TIGR01418">
    <property type="entry name" value="PEP_synth"/>
    <property type="match status" value="1"/>
</dbReference>
<evidence type="ECO:0000259" key="17">
    <source>
        <dbReference type="Pfam" id="PF01326"/>
    </source>
</evidence>
<dbReference type="GO" id="GO:0005524">
    <property type="term" value="F:ATP binding"/>
    <property type="evidence" value="ECO:0007669"/>
    <property type="project" value="UniProtKB-KW"/>
</dbReference>
<dbReference type="InterPro" id="IPR023151">
    <property type="entry name" value="PEP_util_CS"/>
</dbReference>
<dbReference type="Proteomes" id="UP000254374">
    <property type="component" value="Unassembled WGS sequence"/>
</dbReference>
<proteinExistence type="inferred from homology"/>
<dbReference type="EMBL" id="FTNL01000012">
    <property type="protein sequence ID" value="SIR42769.1"/>
    <property type="molecule type" value="Genomic_DNA"/>
</dbReference>
<feature type="domain" description="PEP-utilising enzyme mobile" evidence="16">
    <location>
        <begin position="388"/>
        <end position="458"/>
    </location>
</feature>
<dbReference type="Gene3D" id="3.30.470.20">
    <property type="entry name" value="ATP-grasp fold, B domain"/>
    <property type="match status" value="1"/>
</dbReference>
<dbReference type="InterPro" id="IPR006319">
    <property type="entry name" value="PEP_synth"/>
</dbReference>
<evidence type="ECO:0000256" key="13">
    <source>
        <dbReference type="ARBA" id="ARBA00033470"/>
    </source>
</evidence>
<dbReference type="InterPro" id="IPR018274">
    <property type="entry name" value="PEP_util_AS"/>
</dbReference>
<evidence type="ECO:0000256" key="3">
    <source>
        <dbReference type="ARBA" id="ARBA00004742"/>
    </source>
</evidence>
<evidence type="ECO:0000256" key="2">
    <source>
        <dbReference type="ARBA" id="ARBA00002988"/>
    </source>
</evidence>
<dbReference type="Gene3D" id="3.50.30.10">
    <property type="entry name" value="Phosphohistidine domain"/>
    <property type="match status" value="1"/>
</dbReference>
<dbReference type="RefSeq" id="WP_058468348.1">
    <property type="nucleotide sequence ID" value="NZ_CAAAIX010000012.1"/>
</dbReference>
<gene>
    <name evidence="20" type="primary">ppsA_2</name>
    <name evidence="20" type="ORF">NCTC11401_02094</name>
    <name evidence="19" type="ORF">SAMN05421777_1128</name>
</gene>
<dbReference type="InterPro" id="IPR036637">
    <property type="entry name" value="Phosphohistidine_dom_sf"/>
</dbReference>